<dbReference type="InterPro" id="IPR010259">
    <property type="entry name" value="S8pro/Inhibitor_I9"/>
</dbReference>
<evidence type="ECO:0000256" key="2">
    <source>
        <dbReference type="ARBA" id="ARBA00022670"/>
    </source>
</evidence>
<dbReference type="InterPro" id="IPR046450">
    <property type="entry name" value="PA_dom_sf"/>
</dbReference>
<feature type="compositionally biased region" description="Polar residues" evidence="7">
    <location>
        <begin position="135"/>
        <end position="144"/>
    </location>
</feature>
<evidence type="ECO:0000256" key="3">
    <source>
        <dbReference type="ARBA" id="ARBA00022801"/>
    </source>
</evidence>
<keyword evidence="3 5" id="KW-0378">Hydrolase</keyword>
<keyword evidence="2 5" id="KW-0645">Protease</keyword>
<evidence type="ECO:0000259" key="8">
    <source>
        <dbReference type="PROSITE" id="PS51766"/>
    </source>
</evidence>
<dbReference type="PROSITE" id="PS51766">
    <property type="entry name" value="DOCKERIN"/>
    <property type="match status" value="1"/>
</dbReference>
<dbReference type="Gene3D" id="3.40.50.200">
    <property type="entry name" value="Peptidase S8/S53 domain"/>
    <property type="match status" value="1"/>
</dbReference>
<comment type="similarity">
    <text evidence="1 5 6">Belongs to the peptidase S8 family.</text>
</comment>
<dbReference type="InterPro" id="IPR016134">
    <property type="entry name" value="Dockerin_dom"/>
</dbReference>
<feature type="compositionally biased region" description="Low complexity" evidence="7">
    <location>
        <begin position="145"/>
        <end position="160"/>
    </location>
</feature>
<dbReference type="PRINTS" id="PR00723">
    <property type="entry name" value="SUBTILISIN"/>
</dbReference>
<dbReference type="InterPro" id="IPR036852">
    <property type="entry name" value="Peptidase_S8/S53_dom_sf"/>
</dbReference>
<dbReference type="SUPFAM" id="SSF52025">
    <property type="entry name" value="PA domain"/>
    <property type="match status" value="1"/>
</dbReference>
<dbReference type="InterPro" id="IPR022398">
    <property type="entry name" value="Peptidase_S8_His-AS"/>
</dbReference>
<name>A0ABY4JFB6_9BACI</name>
<reference evidence="9 10" key="1">
    <citation type="submission" date="2022-04" db="EMBL/GenBank/DDBJ databases">
        <title>Mechanism of arsenic methylation and mitigation arsenic toxicity by Bacillus sp. LH14 from an Arsenic-Contaminated Paddy Soil.</title>
        <authorList>
            <person name="Wang D."/>
        </authorList>
    </citation>
    <scope>NUCLEOTIDE SEQUENCE [LARGE SCALE GENOMIC DNA]</scope>
    <source>
        <strain evidence="9 10">LH14</strain>
    </source>
</reference>
<protein>
    <submittedName>
        <fullName evidence="9">S8 family serine peptidase</fullName>
    </submittedName>
</protein>
<dbReference type="InterPro" id="IPR034213">
    <property type="entry name" value="S8_Vpr-like"/>
</dbReference>
<feature type="active site" description="Charge relay system" evidence="5">
    <location>
        <position position="279"/>
    </location>
</feature>
<evidence type="ECO:0000313" key="10">
    <source>
        <dbReference type="Proteomes" id="UP000830639"/>
    </source>
</evidence>
<dbReference type="InterPro" id="IPR023827">
    <property type="entry name" value="Peptidase_S8_Asp-AS"/>
</dbReference>
<dbReference type="InterPro" id="IPR015500">
    <property type="entry name" value="Peptidase_S8_subtilisin-rel"/>
</dbReference>
<organism evidence="9 10">
    <name type="scientific">Gottfriedia acidiceleris</name>
    <dbReference type="NCBI Taxonomy" id="371036"/>
    <lineage>
        <taxon>Bacteria</taxon>
        <taxon>Bacillati</taxon>
        <taxon>Bacillota</taxon>
        <taxon>Bacilli</taxon>
        <taxon>Bacillales</taxon>
        <taxon>Bacillaceae</taxon>
        <taxon>Gottfriedia</taxon>
    </lineage>
</organism>
<feature type="active site" description="Charge relay system" evidence="5">
    <location>
        <position position="214"/>
    </location>
</feature>
<dbReference type="InterPro" id="IPR041498">
    <property type="entry name" value="Big_6"/>
</dbReference>
<dbReference type="Pfam" id="PF07550">
    <property type="entry name" value="Shr-like_HID"/>
    <property type="match status" value="4"/>
</dbReference>
<dbReference type="InterPro" id="IPR013783">
    <property type="entry name" value="Ig-like_fold"/>
</dbReference>
<dbReference type="InterPro" id="IPR036439">
    <property type="entry name" value="Dockerin_dom_sf"/>
</dbReference>
<dbReference type="InterPro" id="IPR011432">
    <property type="entry name" value="Shr-like_HID"/>
</dbReference>
<feature type="active site" description="Charge relay system" evidence="5">
    <location>
        <position position="618"/>
    </location>
</feature>
<dbReference type="RefSeq" id="WP_248265895.1">
    <property type="nucleotide sequence ID" value="NZ_CP096034.1"/>
</dbReference>
<dbReference type="Gene3D" id="2.60.40.4130">
    <property type="match status" value="1"/>
</dbReference>
<gene>
    <name evidence="9" type="ORF">MY490_11810</name>
</gene>
<dbReference type="SUPFAM" id="SSF52743">
    <property type="entry name" value="Subtilisin-like"/>
    <property type="match status" value="1"/>
</dbReference>
<dbReference type="Proteomes" id="UP000830639">
    <property type="component" value="Chromosome"/>
</dbReference>
<evidence type="ECO:0000256" key="7">
    <source>
        <dbReference type="SAM" id="MobiDB-lite"/>
    </source>
</evidence>
<dbReference type="PROSITE" id="PS51892">
    <property type="entry name" value="SUBTILASE"/>
    <property type="match status" value="1"/>
</dbReference>
<evidence type="ECO:0000256" key="4">
    <source>
        <dbReference type="ARBA" id="ARBA00022825"/>
    </source>
</evidence>
<dbReference type="PROSITE" id="PS00136">
    <property type="entry name" value="SUBTILASE_ASP"/>
    <property type="match status" value="1"/>
</dbReference>
<feature type="compositionally biased region" description="Polar residues" evidence="7">
    <location>
        <begin position="1323"/>
        <end position="1339"/>
    </location>
</feature>
<dbReference type="InterPro" id="IPR023828">
    <property type="entry name" value="Peptidase_S8_Ser-AS"/>
</dbReference>
<dbReference type="Gene3D" id="3.50.30.30">
    <property type="match status" value="1"/>
</dbReference>
<dbReference type="InterPro" id="IPR044060">
    <property type="entry name" value="Bacterial_rp_domain"/>
</dbReference>
<dbReference type="Pfam" id="PF00404">
    <property type="entry name" value="Dockerin_1"/>
    <property type="match status" value="1"/>
</dbReference>
<dbReference type="Pfam" id="PF05922">
    <property type="entry name" value="Inhibitor_I9"/>
    <property type="match status" value="1"/>
</dbReference>
<dbReference type="PROSITE" id="PS00138">
    <property type="entry name" value="SUBTILASE_SER"/>
    <property type="match status" value="1"/>
</dbReference>
<evidence type="ECO:0000256" key="1">
    <source>
        <dbReference type="ARBA" id="ARBA00011073"/>
    </source>
</evidence>
<dbReference type="Pfam" id="PF00082">
    <property type="entry name" value="Peptidase_S8"/>
    <property type="match status" value="1"/>
</dbReference>
<sequence length="2671" mass="284964">MDVIVQFDADPAAIQLLNQQKSSKSGVGINQQSTPVTLESAKEVVSQNHSDFKSFISSESKRLKATGETNSIKTGREYTDVFNGIAVKIPKASLTSLLAQPFVKSVYLNVQYAPIPSTKNIDAASSATGDGVIQKESTNPNVLPTFSRQTTTKTTSSVQSPASKNTIKPLAGSIPSPGPEGSQSGETPVLDWLKIHDLQNEGVTGKGVKVGVIDTGIDYNHPDLKDLYQGGHDFVDDDNDPMETVYADWLAAKNANDALPPEQRDPYFPDDYHEYITSHGTHVSGTIAGDSRNNSPYALRGVAPEVQLYGYRVLGPHGGSDEDVIAGIEQSYRDGCQVINLSLGSNINDSLSSNAVAINNVTDLGVTAVIAAGNSGPGVGSIGTPGAAPKAITVGAMTFPKPIPTFDIHSFAPNNSEVLSFNTRLLSKEFSDSDTKISGSTPFDIVDVGYGTPEWYTSVKNKGVDVTNKVVLVKRGAGAPNALAQYAKEAHAKAMIMWNPTDNPALIFDDQGYYPFFFGPGNNTLYTLQINKEDGTNFYNQFKAGAIKTVSISNAGNFTMGGNKLADFSSTGPVTGSLAIKPDLVAPGVDVYSAAPFDIASPTNTDYSTAYQSMSGTSMATPHVAGMAALILASHPNYKPEDVKVALMETSDNLAQQYSLFQVGSGKSDPYQAVHSDMLFKVKDYIQSRTSMDDTVTNNYVSIPNTTGSFSFGYTPRQVDGSVSKSGDLYITNNGTSAKTFDSSSVFFKDSYVKDGRDGASEGAKVSLANASAPGTPVTSITVPAGQTVHVVATFTAPDSAASGYYEAYVNFVNQASPSETYRLPLAINVQSRGVDFRVQRKAITLTGNKNFNPNTFAVLPQSYAELRVKSPLDPVYGLRLYLMDVTGKNYIGYLTTVNTNSLSLGNLSYIPFLTNGSYYPYTTPISKDDPNLTLKLSQQSSTPKITDEGGYIVQARALDATTGHLYELNSSVYVDNTPPTMEMDANSQPGIYEIDPDGPSTNGALKWFSGKAYDSNVDYMKNVGKDTAVPKPPNYDTDTNVSQSLGRIDGMLGDSNSAPYVNYFIDMEADGNFKFGISKEDLVNTTKDPQKEMFGTQFRIYPEDYSFAGNLETQGRYYYFVKKGNEYSINRFKRLDSPGSTTLNGIDPSFLANKTLVGQGDNFQSTLSIKYPKNLVGANFFLDEFDFADRTNIDFSPAYKAFLQSKGILADKNWIVLDKDVNSDMIVHFNLPDNVKAQGVLNTSDTLQNGVAQEMPILDITYKVVNDTGLDTIWLQGSGNIPFITTYQNGTTGIDRIPIFQDKHVFVKGGAMVTGDIRPEGFQNNPTSPTYGRSTPLTAENSGAEIRFEDPNAGGESFTLPVAQDPTASSSSDNQGLIQNGLFTTKMPLQAGTKPYNFTMKTPGHFTYYGTLAVNAAGQYGYAAGGRYSVPRAIMLAGDVNNDNVIDMKDIEAESRAYNDYVATPSTVTRNADLNFDGSIDYSDFEYIIKNFGKINDTAPNAANLTATTKTSADLTLTGFATIPSGSDLTAFNSVIKPVPYMKTSDSVASVYFGKVNPFQLFSVAYKAPDVSTGVTTLTQIDDAAYRAAIDGTGGQIQIDGVDRKSATNTYNGVVVNSIQDKVVSSKGQFEMDPSLFQTSGVHTIRFKAPGYMDRFMKFKMTNGAGNSFSLLAPNNVTTIGKPLTFTRADGTGSTAAHYRDVWMPNINKITVTDPSGAVAKTYTGTELQSLFNVITPANQTTFNFTIPAGVFTTPSINNNGTFFDWKIVVEAKDYDSYTFSQRINANPAPTLTSETNRYFDDSNTNPISITAGGTNDTQQWRDAITAIQIGNNVIKKADFAANNITVGAPNTPIIIPKSLMTTPGLVSVSVMATNYQTVKVDQPLYKQGITLTKPAGTIYAGQDLVLNFTPGTKASDWINAMKTSGTIKFGSTVKTRIAIDETAGTITIPYDLVRTNGGGAVAKTFTVTASGYADNNVSITVTPQPAPVLTLSAPSGTPQYGDTVTYTMSGADNPLWRSSLFVGATTETTTDNGDVKFNNTSVKPYVTSVAGSVTIDGYATQSNTAAGNKTINFVSPYFATVSITQAFVQRPAPTPTVTTSGVGKQVVIKVPNTAENTRWANATKAASGDITVGGVSVKGDSTISSTASAITMTLPGSAFPAQGNVPVVLKAYCYPDTTVTQVVKLNPPTLNSKIAYVQETTPITINFASSQDWLNANPVLTLNGEVVDSSKYTLSATGITFVDRSLFQAVDVYGFTLSAPNYVDAKFTIFISDELAHLISVTTDTNGTISPNGWVEVKHGDNQPFTITPNEGYEIATLKVDGVKITPVDNSYMFTNVTANHTIDVTFKQIVYKMTVSADAHGSITPNGNVNMFYGTDQTFVITPENGYVIDTLTVDGDKVAIEGNTFTLKHVTAQHTIHVTFKDITAPIAPIVNAVTNTSTTIVGKAEKGSHVVAKIGTKVIGEATASSTGDFTIKIAKQAAGTKILVSATDASSNESAKTTVIVKDVIAPNAPVVKVVKDSDKVVTGKTEAGATVTVLVGTKVIGSVKATSTGTFSITIPVQKAGTILKVIAKDAAGNSSKATTVTVIDKTAPAKPVIVKATSTSITGKAEKGSVITVKVGKKVVGTATTNQSGQFTVKFAKQRDGTTFTITAKDKAGNTSVATTIKK</sequence>
<feature type="region of interest" description="Disordered" evidence="7">
    <location>
        <begin position="1318"/>
        <end position="1339"/>
    </location>
</feature>
<dbReference type="Gene3D" id="2.60.40.10">
    <property type="entry name" value="Immunoglobulins"/>
    <property type="match status" value="3"/>
</dbReference>
<feature type="domain" description="Dockerin" evidence="8">
    <location>
        <begin position="1434"/>
        <end position="1502"/>
    </location>
</feature>
<proteinExistence type="inferred from homology"/>
<keyword evidence="10" id="KW-1185">Reference proteome</keyword>
<dbReference type="InterPro" id="IPR000209">
    <property type="entry name" value="Peptidase_S8/S53_dom"/>
</dbReference>
<accession>A0ABY4JFB6</accession>
<dbReference type="EMBL" id="CP096034">
    <property type="protein sequence ID" value="UPM52528.1"/>
    <property type="molecule type" value="Genomic_DNA"/>
</dbReference>
<keyword evidence="4 5" id="KW-0720">Serine protease</keyword>
<dbReference type="InterPro" id="IPR050131">
    <property type="entry name" value="Peptidase_S8_subtilisin-like"/>
</dbReference>
<dbReference type="InterPro" id="IPR002105">
    <property type="entry name" value="Dockerin_1_rpt"/>
</dbReference>
<dbReference type="Pfam" id="PF17936">
    <property type="entry name" value="Big_6"/>
    <property type="match status" value="3"/>
</dbReference>
<evidence type="ECO:0000256" key="6">
    <source>
        <dbReference type="RuleBase" id="RU003355"/>
    </source>
</evidence>
<evidence type="ECO:0000313" key="9">
    <source>
        <dbReference type="EMBL" id="UPM52528.1"/>
    </source>
</evidence>
<dbReference type="PANTHER" id="PTHR43806">
    <property type="entry name" value="PEPTIDASE S8"/>
    <property type="match status" value="1"/>
</dbReference>
<evidence type="ECO:0000256" key="5">
    <source>
        <dbReference type="PROSITE-ProRule" id="PRU01240"/>
    </source>
</evidence>
<dbReference type="PROSITE" id="PS00137">
    <property type="entry name" value="SUBTILASE_HIS"/>
    <property type="match status" value="1"/>
</dbReference>
<dbReference type="Pfam" id="PF18998">
    <property type="entry name" value="Flg_new_2"/>
    <property type="match status" value="2"/>
</dbReference>
<feature type="region of interest" description="Disordered" evidence="7">
    <location>
        <begin position="131"/>
        <end position="187"/>
    </location>
</feature>
<dbReference type="SUPFAM" id="SSF63446">
    <property type="entry name" value="Type I dockerin domain"/>
    <property type="match status" value="1"/>
</dbReference>
<dbReference type="PANTHER" id="PTHR43806:SF65">
    <property type="entry name" value="SERINE PROTEASE APRX"/>
    <property type="match status" value="1"/>
</dbReference>
<dbReference type="CDD" id="cd07474">
    <property type="entry name" value="Peptidases_S8_subtilisin_Vpr-like"/>
    <property type="match status" value="1"/>
</dbReference>